<name>A0A099F2E4_9RHOB</name>
<evidence type="ECO:0000313" key="2">
    <source>
        <dbReference type="Proteomes" id="UP000029846"/>
    </source>
</evidence>
<keyword evidence="2" id="KW-1185">Reference proteome</keyword>
<evidence type="ECO:0000313" key="1">
    <source>
        <dbReference type="EMBL" id="KGJ04860.1"/>
    </source>
</evidence>
<dbReference type="RefSeq" id="WP_036740423.1">
    <property type="nucleotide sequence ID" value="NZ_FOJO01000008.1"/>
</dbReference>
<gene>
    <name evidence="1" type="ORF">IT41_09375</name>
</gene>
<comment type="caution">
    <text evidence="1">The sequence shown here is derived from an EMBL/GenBank/DDBJ whole genome shotgun (WGS) entry which is preliminary data.</text>
</comment>
<reference evidence="1 2" key="1">
    <citation type="submission" date="2014-09" db="EMBL/GenBank/DDBJ databases">
        <authorList>
            <person name="McGinnis J.M."/>
            <person name="Wolfgang W.J."/>
        </authorList>
    </citation>
    <scope>NUCLEOTIDE SEQUENCE [LARGE SCALE GENOMIC DNA]</scope>
    <source>
        <strain evidence="1 2">JCM 14014</strain>
    </source>
</reference>
<proteinExistence type="predicted"/>
<protein>
    <submittedName>
        <fullName evidence="1">Uncharacterized protein</fullName>
    </submittedName>
</protein>
<dbReference type="OrthoDB" id="9973633at2"/>
<reference evidence="1 2" key="2">
    <citation type="submission" date="2014-10" db="EMBL/GenBank/DDBJ databases">
        <title>Paracoccus sanguinis sp. nov., isolated from clinical specimens of New York State patients.</title>
        <authorList>
            <person name="Mingle L.A."/>
            <person name="Cole J.A."/>
            <person name="Lapierre P."/>
            <person name="Musser K.A."/>
        </authorList>
    </citation>
    <scope>NUCLEOTIDE SEQUENCE [LARGE SCALE GENOMIC DNA]</scope>
    <source>
        <strain evidence="1 2">JCM 14014</strain>
    </source>
</reference>
<dbReference type="Proteomes" id="UP000029846">
    <property type="component" value="Unassembled WGS sequence"/>
</dbReference>
<sequence>MKKQVDRAFRCILVRATIGDEPFQPDPWQIRPGRKDALTFKHQQLGLGRSSMPDVLTVALSSPTQSVMDVLTGEGLGDLDLAAVACLCVPLWVLPAAQQATVAAACEHP</sequence>
<dbReference type="EMBL" id="JRKN01000009">
    <property type="protein sequence ID" value="KGJ04860.1"/>
    <property type="molecule type" value="Genomic_DNA"/>
</dbReference>
<dbReference type="AlphaFoldDB" id="A0A099F2E4"/>
<organism evidence="1 2">
    <name type="scientific">Paracoccus halophilus</name>
    <dbReference type="NCBI Taxonomy" id="376733"/>
    <lineage>
        <taxon>Bacteria</taxon>
        <taxon>Pseudomonadati</taxon>
        <taxon>Pseudomonadota</taxon>
        <taxon>Alphaproteobacteria</taxon>
        <taxon>Rhodobacterales</taxon>
        <taxon>Paracoccaceae</taxon>
        <taxon>Paracoccus</taxon>
    </lineage>
</organism>
<accession>A0A099F2E4</accession>